<keyword evidence="3" id="KW-1185">Reference proteome</keyword>
<accession>A0A1M6AD42</accession>
<gene>
    <name evidence="2" type="ORF">SAMN05444280_101159</name>
</gene>
<evidence type="ECO:0000313" key="2">
    <source>
        <dbReference type="EMBL" id="SHI34301.1"/>
    </source>
</evidence>
<organism evidence="2 3">
    <name type="scientific">Tangfeifania diversioriginum</name>
    <dbReference type="NCBI Taxonomy" id="1168035"/>
    <lineage>
        <taxon>Bacteria</taxon>
        <taxon>Pseudomonadati</taxon>
        <taxon>Bacteroidota</taxon>
        <taxon>Bacteroidia</taxon>
        <taxon>Marinilabiliales</taxon>
        <taxon>Prolixibacteraceae</taxon>
        <taxon>Tangfeifania</taxon>
    </lineage>
</organism>
<protein>
    <submittedName>
        <fullName evidence="2">GSCFA family protein</fullName>
    </submittedName>
</protein>
<dbReference type="STRING" id="1168035.SAMN05444280_101159"/>
<dbReference type="Pfam" id="PF08885">
    <property type="entry name" value="GSCFA"/>
    <property type="match status" value="1"/>
</dbReference>
<reference evidence="2 3" key="1">
    <citation type="submission" date="2016-11" db="EMBL/GenBank/DDBJ databases">
        <authorList>
            <person name="Jaros S."/>
            <person name="Januszkiewicz K."/>
            <person name="Wedrychowicz H."/>
        </authorList>
    </citation>
    <scope>NUCLEOTIDE SEQUENCE [LARGE SCALE GENOMIC DNA]</scope>
    <source>
        <strain evidence="2 3">DSM 27063</strain>
    </source>
</reference>
<evidence type="ECO:0000313" key="3">
    <source>
        <dbReference type="Proteomes" id="UP000184050"/>
    </source>
</evidence>
<dbReference type="SUPFAM" id="SSF52266">
    <property type="entry name" value="SGNH hydrolase"/>
    <property type="match status" value="1"/>
</dbReference>
<dbReference type="OrthoDB" id="9807687at2"/>
<dbReference type="RefSeq" id="WP_073164089.1">
    <property type="nucleotide sequence ID" value="NZ_FQZE01000001.1"/>
</dbReference>
<dbReference type="InterPro" id="IPR014982">
    <property type="entry name" value="GSCFA"/>
</dbReference>
<name>A0A1M6AD42_9BACT</name>
<feature type="domain" description="GSCFA" evidence="1">
    <location>
        <begin position="25"/>
        <end position="261"/>
    </location>
</feature>
<sequence>MALKFQTEVEIPDFEWQTGYRKRNLFMGSCFTENIGGKMAALKYDVDINPFGILYNPLSVANALELLLQKKKFTHEDLFQHNGLWHSFYHHSRFSSSDANVALENINTRIETSAEYLEKAEFLFVTFGTAWVYEYIQTGQTVSNCHKIPAAKFKRFRLAADTITQQFIPLINSIRKINPGIKFIFTVSPIRHWKDGAVENQRSKATLLLAIDQLTKEFDGEGCGYFPSYEIVMDELRDYRFYAEDMIHLSEVAVKHIWEKFQHSLIDLESQNISGEVQKIANAMNHKPFNKFTNEHLRFLKQCLNKTDELQDKYPYIKLTNEKHFFADQVKDIEAKLKYL</sequence>
<dbReference type="GO" id="GO:0016788">
    <property type="term" value="F:hydrolase activity, acting on ester bonds"/>
    <property type="evidence" value="ECO:0007669"/>
    <property type="project" value="UniProtKB-ARBA"/>
</dbReference>
<dbReference type="Gene3D" id="3.40.50.1110">
    <property type="entry name" value="SGNH hydrolase"/>
    <property type="match status" value="1"/>
</dbReference>
<dbReference type="InterPro" id="IPR036514">
    <property type="entry name" value="SGNH_hydro_sf"/>
</dbReference>
<dbReference type="EMBL" id="FQZE01000001">
    <property type="protein sequence ID" value="SHI34301.1"/>
    <property type="molecule type" value="Genomic_DNA"/>
</dbReference>
<evidence type="ECO:0000259" key="1">
    <source>
        <dbReference type="Pfam" id="PF08885"/>
    </source>
</evidence>
<dbReference type="Proteomes" id="UP000184050">
    <property type="component" value="Unassembled WGS sequence"/>
</dbReference>
<proteinExistence type="predicted"/>
<dbReference type="AlphaFoldDB" id="A0A1M6AD42"/>